<dbReference type="RefSeq" id="WP_125228161.1">
    <property type="nucleotide sequence ID" value="NZ_RQYT01000020.1"/>
</dbReference>
<dbReference type="PANTHER" id="PTHR31793">
    <property type="entry name" value="4-HYDROXYBENZOYL-COA THIOESTERASE FAMILY MEMBER"/>
    <property type="match status" value="1"/>
</dbReference>
<reference evidence="1 2" key="1">
    <citation type="submission" date="2018-11" db="EMBL/GenBank/DDBJ databases">
        <title>Genomes From Bacteria Associated with the Canine Oral Cavity: a Test Case for Automated Genome-Based Taxonomic Assignment.</title>
        <authorList>
            <person name="Coil D.A."/>
            <person name="Jospin G."/>
            <person name="Darling A.E."/>
            <person name="Wallis C."/>
            <person name="Davis I.J."/>
            <person name="Harris S."/>
            <person name="Eisen J.A."/>
            <person name="Holcombe L.J."/>
            <person name="O'Flynn C."/>
        </authorList>
    </citation>
    <scope>NUCLEOTIDE SEQUENCE [LARGE SCALE GENOMIC DNA]</scope>
    <source>
        <strain evidence="1 2">OH2822_COT-296</strain>
    </source>
</reference>
<dbReference type="SUPFAM" id="SSF54637">
    <property type="entry name" value="Thioesterase/thiol ester dehydrase-isomerase"/>
    <property type="match status" value="2"/>
</dbReference>
<proteinExistence type="predicted"/>
<dbReference type="OrthoDB" id="9799036at2"/>
<dbReference type="EMBL" id="RQYT01000020">
    <property type="protein sequence ID" value="RRD49229.1"/>
    <property type="molecule type" value="Genomic_DNA"/>
</dbReference>
<dbReference type="CDD" id="cd00586">
    <property type="entry name" value="4HBT"/>
    <property type="match status" value="2"/>
</dbReference>
<evidence type="ECO:0000313" key="2">
    <source>
        <dbReference type="Proteomes" id="UP000280935"/>
    </source>
</evidence>
<evidence type="ECO:0000313" key="1">
    <source>
        <dbReference type="EMBL" id="RRD49229.1"/>
    </source>
</evidence>
<accession>A0A3P1WRI9</accession>
<dbReference type="GO" id="GO:0047617">
    <property type="term" value="F:fatty acyl-CoA hydrolase activity"/>
    <property type="evidence" value="ECO:0007669"/>
    <property type="project" value="TreeGrafter"/>
</dbReference>
<dbReference type="Pfam" id="PF13279">
    <property type="entry name" value="4HBT_2"/>
    <property type="match status" value="2"/>
</dbReference>
<dbReference type="InterPro" id="IPR050563">
    <property type="entry name" value="4-hydroxybenzoyl-CoA_TE"/>
</dbReference>
<sequence length="287" mass="31400">MFATIIGLRWSDLDAQGHVNNALVADYLQEARAEFFRAGPCSDLLDSGVVVVGHQIRYDAPISYSDDGVRVSLWISQLGGARFKVAYDLHQGDTRVATARTVLCPFDFDAGSPVRLSQADREWLGSHRAETEPLRELDAPELGEAGTVTPCPIRWSDLDSYGHVNNVKVFDYLMQARITATTAWDPAMTRSGAGESSLTWLIARQDVDYVNQIPHRIRPYAVRTAPVALGRSSITLAGEVFDPDDGTLFARGRTILVAATGADEVPTKTDLPETLRATLTARLVTAR</sequence>
<dbReference type="InterPro" id="IPR029069">
    <property type="entry name" value="HotDog_dom_sf"/>
</dbReference>
<dbReference type="Proteomes" id="UP000280935">
    <property type="component" value="Unassembled WGS sequence"/>
</dbReference>
<dbReference type="AlphaFoldDB" id="A0A3P1WRI9"/>
<dbReference type="Gene3D" id="3.10.129.10">
    <property type="entry name" value="Hotdog Thioesterase"/>
    <property type="match status" value="2"/>
</dbReference>
<comment type="caution">
    <text evidence="1">The sequence shown here is derived from an EMBL/GenBank/DDBJ whole genome shotgun (WGS) entry which is preliminary data.</text>
</comment>
<protein>
    <submittedName>
        <fullName evidence="1">Uncharacterized protein</fullName>
    </submittedName>
</protein>
<gene>
    <name evidence="1" type="ORF">EII35_09135</name>
</gene>
<organism evidence="1 2">
    <name type="scientific">Arachnia propionica</name>
    <dbReference type="NCBI Taxonomy" id="1750"/>
    <lineage>
        <taxon>Bacteria</taxon>
        <taxon>Bacillati</taxon>
        <taxon>Actinomycetota</taxon>
        <taxon>Actinomycetes</taxon>
        <taxon>Propionibacteriales</taxon>
        <taxon>Propionibacteriaceae</taxon>
        <taxon>Arachnia</taxon>
    </lineage>
</organism>
<name>A0A3P1WRI9_9ACTN</name>
<dbReference type="PANTHER" id="PTHR31793:SF24">
    <property type="entry name" value="LONG-CHAIN ACYL-COA THIOESTERASE FADM"/>
    <property type="match status" value="1"/>
</dbReference>